<name>K5XCQ8_AGABU</name>
<protein>
    <submittedName>
        <fullName evidence="2">Uncharacterized protein</fullName>
    </submittedName>
</protein>
<evidence type="ECO:0000313" key="2">
    <source>
        <dbReference type="EMBL" id="EKM80917.1"/>
    </source>
</evidence>
<feature type="region of interest" description="Disordered" evidence="1">
    <location>
        <begin position="22"/>
        <end position="96"/>
    </location>
</feature>
<dbReference type="GeneID" id="18830961"/>
<feature type="compositionally biased region" description="Low complexity" evidence="1">
    <location>
        <begin position="62"/>
        <end position="76"/>
    </location>
</feature>
<evidence type="ECO:0000256" key="1">
    <source>
        <dbReference type="SAM" id="MobiDB-lite"/>
    </source>
</evidence>
<dbReference type="eggNOG" id="KOG4387">
    <property type="taxonomic scope" value="Eukaryota"/>
</dbReference>
<dbReference type="AlphaFoldDB" id="K5XCQ8"/>
<dbReference type="STRING" id="597362.K5XCQ8"/>
<dbReference type="EMBL" id="JH971388">
    <property type="protein sequence ID" value="EKM80917.1"/>
    <property type="molecule type" value="Genomic_DNA"/>
</dbReference>
<dbReference type="Proteomes" id="UP000008493">
    <property type="component" value="Unassembled WGS sequence"/>
</dbReference>
<feature type="compositionally biased region" description="Polar residues" evidence="1">
    <location>
        <begin position="35"/>
        <end position="54"/>
    </location>
</feature>
<gene>
    <name evidence="2" type="ORF">AGABI1DRAFT_71546</name>
</gene>
<dbReference type="OMA" id="TIDYTHG"/>
<reference evidence="3" key="1">
    <citation type="journal article" date="2012" name="Proc. Natl. Acad. Sci. U.S.A.">
        <title>Genome sequence of the button mushroom Agaricus bisporus reveals mechanisms governing adaptation to a humic-rich ecological niche.</title>
        <authorList>
            <person name="Morin E."/>
            <person name="Kohler A."/>
            <person name="Baker A.R."/>
            <person name="Foulongne-Oriol M."/>
            <person name="Lombard V."/>
            <person name="Nagy L.G."/>
            <person name="Ohm R.A."/>
            <person name="Patyshakuliyeva A."/>
            <person name="Brun A."/>
            <person name="Aerts A.L."/>
            <person name="Bailey A.M."/>
            <person name="Billette C."/>
            <person name="Coutinho P.M."/>
            <person name="Deakin G."/>
            <person name="Doddapaneni H."/>
            <person name="Floudas D."/>
            <person name="Grimwood J."/>
            <person name="Hilden K."/>
            <person name="Kuees U."/>
            <person name="LaButti K.M."/>
            <person name="Lapidus A."/>
            <person name="Lindquist E.A."/>
            <person name="Lucas S.M."/>
            <person name="Murat C."/>
            <person name="Riley R.W."/>
            <person name="Salamov A.A."/>
            <person name="Schmutz J."/>
            <person name="Subramanian V."/>
            <person name="Woesten H.A.B."/>
            <person name="Xu J."/>
            <person name="Eastwood D.C."/>
            <person name="Foster G.D."/>
            <person name="Sonnenberg A.S."/>
            <person name="Cullen D."/>
            <person name="de Vries R.P."/>
            <person name="Lundell T."/>
            <person name="Hibbett D.S."/>
            <person name="Henrissat B."/>
            <person name="Burton K.S."/>
            <person name="Kerrigan R.W."/>
            <person name="Challen M.P."/>
            <person name="Grigoriev I.V."/>
            <person name="Martin F."/>
        </authorList>
    </citation>
    <scope>NUCLEOTIDE SEQUENCE [LARGE SCALE GENOMIC DNA]</scope>
    <source>
        <strain evidence="3">JB137-S8 / ATCC MYA-4627 / FGSC 10392</strain>
    </source>
</reference>
<accession>K5XCQ8</accession>
<proteinExistence type="predicted"/>
<dbReference type="InParanoid" id="K5XCQ8"/>
<dbReference type="KEGG" id="abp:AGABI1DRAFT71546"/>
<sequence>MKTFTKSIAYSPTTAAPITTIDYTHGQFHRPRPSIVTSSRPIPTPARSSSSPGYSTPPLTPDDGSYSSSGSIDSIGLNSPIPTAVHQKQNPGGGVRSKDALEYLMTLFPKDGLKALPHAKSVSLTAPALGADFEGVVLELPGKPKTLYIDGKNAASVSLREASLRCWI</sequence>
<keyword evidence="3" id="KW-1185">Reference proteome</keyword>
<evidence type="ECO:0000313" key="3">
    <source>
        <dbReference type="Proteomes" id="UP000008493"/>
    </source>
</evidence>
<dbReference type="OrthoDB" id="5959761at2759"/>
<dbReference type="HOGENOM" id="CLU_1585988_0_0_1"/>
<dbReference type="RefSeq" id="XP_007328153.1">
    <property type="nucleotide sequence ID" value="XM_007328091.1"/>
</dbReference>
<organism evidence="2 3">
    <name type="scientific">Agaricus bisporus var. burnettii (strain JB137-S8 / ATCC MYA-4627 / FGSC 10392)</name>
    <name type="common">White button mushroom</name>
    <dbReference type="NCBI Taxonomy" id="597362"/>
    <lineage>
        <taxon>Eukaryota</taxon>
        <taxon>Fungi</taxon>
        <taxon>Dikarya</taxon>
        <taxon>Basidiomycota</taxon>
        <taxon>Agaricomycotina</taxon>
        <taxon>Agaricomycetes</taxon>
        <taxon>Agaricomycetidae</taxon>
        <taxon>Agaricales</taxon>
        <taxon>Agaricineae</taxon>
        <taxon>Agaricaceae</taxon>
        <taxon>Agaricus</taxon>
    </lineage>
</organism>